<evidence type="ECO:0000313" key="5">
    <source>
        <dbReference type="EMBL" id="KAF6004513.1"/>
    </source>
</evidence>
<evidence type="ECO:0000313" key="6">
    <source>
        <dbReference type="Proteomes" id="UP000530660"/>
    </source>
</evidence>
<sequence>MTDSGVLSFARDPRAEQRTVTYWCRFPEQQHRFGVNSGLALRTPDGKGSEYFLASAGRDGSIRLWFIGPNTRSGNIAKRAHLRSLEEHTDWVNDIVSPAGYPTLVSCSSDATVKVWDLACGSCLATLVEHQDYVRALANVGKRQFVSAAFDSRLILWDIERLAAFSEFQSEGVDSVYCVASTLHRDGSLNGSEGCQTIAAGCSDRSIRIYDLRTGQDQVRLQGHADIVRCIQLSSNGLVCLSGGSDGVVRLWDIRQQRCLSAFHHVHNDSVWAIETPPSFAWFLSGSRDGTVCRTELRGSKETVRLYGNELESRDRDRVCNWSKAVLRICLAPLDNYAKEAWIAFGESHLRRIPIRAEGSSEECVIEGLPSVVDYRVLNNRRHVLLRDSDDGIHLWDVCRALCIRSFGNNRSIEDVQKEVDELVYVPSWFTVDTRLGSLGIRLRKSTVSDADVYAVDIDLETESDDQKLNIGEHVLRGLFHWWRKQWLKHNPQIADSSNLLKTASSATSSNDESPVPQEKKPTAVTPFVFPGDIPVVINEAGHIEPLIHKLAHRFDGSEKEQRLCHHG</sequence>
<dbReference type="GO" id="GO:0000724">
    <property type="term" value="P:double-strand break repair via homologous recombination"/>
    <property type="evidence" value="ECO:0007669"/>
    <property type="project" value="TreeGrafter"/>
</dbReference>
<feature type="region of interest" description="Disordered" evidence="4">
    <location>
        <begin position="502"/>
        <end position="524"/>
    </location>
</feature>
<evidence type="ECO:0000256" key="2">
    <source>
        <dbReference type="ARBA" id="ARBA00022737"/>
    </source>
</evidence>
<dbReference type="PROSITE" id="PS50294">
    <property type="entry name" value="WD_REPEATS_REGION"/>
    <property type="match status" value="2"/>
</dbReference>
<comment type="caution">
    <text evidence="5">The sequence shown here is derived from an EMBL/GenBank/DDBJ whole genome shotgun (WGS) entry which is preliminary data.</text>
</comment>
<dbReference type="InterPro" id="IPR019775">
    <property type="entry name" value="WD40_repeat_CS"/>
</dbReference>
<dbReference type="GO" id="GO:0043130">
    <property type="term" value="F:ubiquitin binding"/>
    <property type="evidence" value="ECO:0007669"/>
    <property type="project" value="TreeGrafter"/>
</dbReference>
<dbReference type="Gene3D" id="2.130.10.10">
    <property type="entry name" value="YVTN repeat-like/Quinoprotein amine dehydrogenase"/>
    <property type="match status" value="2"/>
</dbReference>
<dbReference type="InterPro" id="IPR051246">
    <property type="entry name" value="WDR48"/>
</dbReference>
<evidence type="ECO:0000256" key="3">
    <source>
        <dbReference type="PROSITE-ProRule" id="PRU00221"/>
    </source>
</evidence>
<organism evidence="5 6">
    <name type="scientific">Cyanidiococcus yangmingshanensis</name>
    <dbReference type="NCBI Taxonomy" id="2690220"/>
    <lineage>
        <taxon>Eukaryota</taxon>
        <taxon>Rhodophyta</taxon>
        <taxon>Bangiophyceae</taxon>
        <taxon>Cyanidiales</taxon>
        <taxon>Cyanidiaceae</taxon>
        <taxon>Cyanidiococcus</taxon>
    </lineage>
</organism>
<reference evidence="5 6" key="1">
    <citation type="journal article" date="2020" name="J. Phycol.">
        <title>Comparative genome analysis reveals Cyanidiococcus gen. nov., a new extremophilic red algal genus sister to Cyanidioschyzon (Cyanidioschyzonaceae, Rhodophyta).</title>
        <authorList>
            <person name="Liu S.-L."/>
            <person name="Chiang Y.-R."/>
            <person name="Yoon H.S."/>
            <person name="Fu H.-Y."/>
        </authorList>
    </citation>
    <scope>NUCLEOTIDE SEQUENCE [LARGE SCALE GENOMIC DNA]</scope>
    <source>
        <strain evidence="5 6">THAL066</strain>
    </source>
</reference>
<gene>
    <name evidence="5" type="ORF">F1559_003569</name>
</gene>
<dbReference type="PANTHER" id="PTHR19862">
    <property type="entry name" value="WD REPEAT-CONTAINING PROTEIN 48"/>
    <property type="match status" value="1"/>
</dbReference>
<dbReference type="PROSITE" id="PS00678">
    <property type="entry name" value="WD_REPEATS_1"/>
    <property type="match status" value="2"/>
</dbReference>
<keyword evidence="2" id="KW-0677">Repeat</keyword>
<feature type="repeat" description="WD" evidence="3">
    <location>
        <begin position="221"/>
        <end position="262"/>
    </location>
</feature>
<keyword evidence="1 3" id="KW-0853">WD repeat</keyword>
<dbReference type="InterPro" id="IPR036322">
    <property type="entry name" value="WD40_repeat_dom_sf"/>
</dbReference>
<dbReference type="CDD" id="cd00200">
    <property type="entry name" value="WD40"/>
    <property type="match status" value="1"/>
</dbReference>
<proteinExistence type="predicted"/>
<feature type="compositionally biased region" description="Polar residues" evidence="4">
    <location>
        <begin position="502"/>
        <end position="513"/>
    </location>
</feature>
<dbReference type="InterPro" id="IPR020472">
    <property type="entry name" value="WD40_PAC1"/>
</dbReference>
<dbReference type="InterPro" id="IPR001680">
    <property type="entry name" value="WD40_rpt"/>
</dbReference>
<keyword evidence="6" id="KW-1185">Reference proteome</keyword>
<dbReference type="Proteomes" id="UP000530660">
    <property type="component" value="Unassembled WGS sequence"/>
</dbReference>
<protein>
    <recommendedName>
        <fullName evidence="7">WD repeat-containing protein 48</fullName>
    </recommendedName>
</protein>
<dbReference type="SMART" id="SM00320">
    <property type="entry name" value="WD40"/>
    <property type="match status" value="6"/>
</dbReference>
<dbReference type="AlphaFoldDB" id="A0A7J7IN17"/>
<dbReference type="InterPro" id="IPR015943">
    <property type="entry name" value="WD40/YVTN_repeat-like_dom_sf"/>
</dbReference>
<dbReference type="OrthoDB" id="2421129at2759"/>
<evidence type="ECO:0000256" key="4">
    <source>
        <dbReference type="SAM" id="MobiDB-lite"/>
    </source>
</evidence>
<dbReference type="Pfam" id="PF00400">
    <property type="entry name" value="WD40"/>
    <property type="match status" value="5"/>
</dbReference>
<feature type="repeat" description="WD" evidence="3">
    <location>
        <begin position="85"/>
        <end position="126"/>
    </location>
</feature>
<evidence type="ECO:0008006" key="7">
    <source>
        <dbReference type="Google" id="ProtNLM"/>
    </source>
</evidence>
<dbReference type="EMBL" id="VWRR01000003">
    <property type="protein sequence ID" value="KAF6004513.1"/>
    <property type="molecule type" value="Genomic_DNA"/>
</dbReference>
<dbReference type="PRINTS" id="PR00320">
    <property type="entry name" value="GPROTEINBRPT"/>
</dbReference>
<evidence type="ECO:0000256" key="1">
    <source>
        <dbReference type="ARBA" id="ARBA00022574"/>
    </source>
</evidence>
<name>A0A7J7IN17_9RHOD</name>
<dbReference type="PROSITE" id="PS50082">
    <property type="entry name" value="WD_REPEATS_2"/>
    <property type="match status" value="2"/>
</dbReference>
<dbReference type="PANTHER" id="PTHR19862:SF14">
    <property type="entry name" value="WD REPEAT-CONTAINING PROTEIN 48"/>
    <property type="match status" value="1"/>
</dbReference>
<accession>A0A7J7IN17</accession>
<dbReference type="SUPFAM" id="SSF50978">
    <property type="entry name" value="WD40 repeat-like"/>
    <property type="match status" value="1"/>
</dbReference>